<dbReference type="PANTHER" id="PTHR30537">
    <property type="entry name" value="HTH-TYPE TRANSCRIPTIONAL REGULATOR"/>
    <property type="match status" value="1"/>
</dbReference>
<keyword evidence="2" id="KW-0805">Transcription regulation</keyword>
<dbReference type="InterPro" id="IPR000847">
    <property type="entry name" value="LysR_HTH_N"/>
</dbReference>
<reference evidence="6" key="1">
    <citation type="submission" date="2022-11" db="EMBL/GenBank/DDBJ databases">
        <title>Minimal conservation of predation-associated metabolite biosynthetic gene clusters underscores biosynthetic potential of Myxococcota including descriptions for ten novel species: Archangium lansinium sp. nov., Myxococcus landrumus sp. nov., Nannocystis bai.</title>
        <authorList>
            <person name="Ahearne A."/>
            <person name="Stevens C."/>
            <person name="Dowd S."/>
        </authorList>
    </citation>
    <scope>NUCLEOTIDE SEQUENCE</scope>
    <source>
        <strain evidence="6">Fl3</strain>
    </source>
</reference>
<evidence type="ECO:0000256" key="4">
    <source>
        <dbReference type="ARBA" id="ARBA00023163"/>
    </source>
</evidence>
<organism evidence="6 7">
    <name type="scientific">Nannocystis punicea</name>
    <dbReference type="NCBI Taxonomy" id="2995304"/>
    <lineage>
        <taxon>Bacteria</taxon>
        <taxon>Pseudomonadati</taxon>
        <taxon>Myxococcota</taxon>
        <taxon>Polyangia</taxon>
        <taxon>Nannocystales</taxon>
        <taxon>Nannocystaceae</taxon>
        <taxon>Nannocystis</taxon>
    </lineage>
</organism>
<dbReference type="InterPro" id="IPR036388">
    <property type="entry name" value="WH-like_DNA-bd_sf"/>
</dbReference>
<dbReference type="RefSeq" id="WP_269039095.1">
    <property type="nucleotide sequence ID" value="NZ_CP114040.1"/>
</dbReference>
<keyword evidence="7" id="KW-1185">Reference proteome</keyword>
<dbReference type="InterPro" id="IPR005119">
    <property type="entry name" value="LysR_subst-bd"/>
</dbReference>
<evidence type="ECO:0000256" key="2">
    <source>
        <dbReference type="ARBA" id="ARBA00023015"/>
    </source>
</evidence>
<dbReference type="Gene3D" id="3.40.190.290">
    <property type="match status" value="1"/>
</dbReference>
<evidence type="ECO:0000256" key="3">
    <source>
        <dbReference type="ARBA" id="ARBA00023125"/>
    </source>
</evidence>
<dbReference type="Pfam" id="PF00126">
    <property type="entry name" value="HTH_1"/>
    <property type="match status" value="1"/>
</dbReference>
<accession>A0ABY7HBS6</accession>
<gene>
    <name evidence="6" type="ORF">O0S08_11325</name>
</gene>
<proteinExistence type="inferred from homology"/>
<dbReference type="PANTHER" id="PTHR30537:SF5">
    <property type="entry name" value="HTH-TYPE TRANSCRIPTIONAL ACTIVATOR TTDR-RELATED"/>
    <property type="match status" value="1"/>
</dbReference>
<dbReference type="PROSITE" id="PS50931">
    <property type="entry name" value="HTH_LYSR"/>
    <property type="match status" value="1"/>
</dbReference>
<sequence length="306" mass="32472">MDLNRAALFVRIVEAGGVTAAASRLKLPKSSVSRNLTRLERELGCELIVRGTRQFRLTDAGRTFFDAAARGVAALEEARDEIQSGRSELGGVVRVAAPSDLGVWLVAGTAARLARTHPKLRIELSLGRRQAEAVREGFDLAVCVGPLADSSLIRVPLGAMDSGLFASAAYLRERGTPHAPAELASHDCVSCRAEGSRERWVLAGPNGVATVRVSGRIGVDDRSAAAAAVLAGAGIGVLPLHLSRSVERADTLVRVLPDHVVRGEPVHILHAAARHVPRRVRLVCEAIREAALASCPAARARQRICS</sequence>
<dbReference type="EMBL" id="CP114040">
    <property type="protein sequence ID" value="WAS96731.1"/>
    <property type="molecule type" value="Genomic_DNA"/>
</dbReference>
<evidence type="ECO:0000313" key="7">
    <source>
        <dbReference type="Proteomes" id="UP001164459"/>
    </source>
</evidence>
<comment type="similarity">
    <text evidence="1">Belongs to the LysR transcriptional regulatory family.</text>
</comment>
<dbReference type="SUPFAM" id="SSF46785">
    <property type="entry name" value="Winged helix' DNA-binding domain"/>
    <property type="match status" value="1"/>
</dbReference>
<dbReference type="Proteomes" id="UP001164459">
    <property type="component" value="Chromosome"/>
</dbReference>
<dbReference type="CDD" id="cd08422">
    <property type="entry name" value="PBP2_CrgA_like"/>
    <property type="match status" value="1"/>
</dbReference>
<name>A0ABY7HBS6_9BACT</name>
<dbReference type="SUPFAM" id="SSF53850">
    <property type="entry name" value="Periplasmic binding protein-like II"/>
    <property type="match status" value="1"/>
</dbReference>
<dbReference type="Pfam" id="PF03466">
    <property type="entry name" value="LysR_substrate"/>
    <property type="match status" value="1"/>
</dbReference>
<keyword evidence="3" id="KW-0238">DNA-binding</keyword>
<dbReference type="Gene3D" id="1.10.10.10">
    <property type="entry name" value="Winged helix-like DNA-binding domain superfamily/Winged helix DNA-binding domain"/>
    <property type="match status" value="1"/>
</dbReference>
<feature type="domain" description="HTH lysR-type" evidence="5">
    <location>
        <begin position="1"/>
        <end position="58"/>
    </location>
</feature>
<evidence type="ECO:0000259" key="5">
    <source>
        <dbReference type="PROSITE" id="PS50931"/>
    </source>
</evidence>
<keyword evidence="4" id="KW-0804">Transcription</keyword>
<evidence type="ECO:0000256" key="1">
    <source>
        <dbReference type="ARBA" id="ARBA00009437"/>
    </source>
</evidence>
<protein>
    <submittedName>
        <fullName evidence="6">LysR family transcriptional regulator</fullName>
    </submittedName>
</protein>
<dbReference type="InterPro" id="IPR036390">
    <property type="entry name" value="WH_DNA-bd_sf"/>
</dbReference>
<evidence type="ECO:0000313" key="6">
    <source>
        <dbReference type="EMBL" id="WAS96731.1"/>
    </source>
</evidence>
<dbReference type="InterPro" id="IPR058163">
    <property type="entry name" value="LysR-type_TF_proteobact-type"/>
</dbReference>